<dbReference type="GO" id="GO:0005525">
    <property type="term" value="F:GTP binding"/>
    <property type="evidence" value="ECO:0007669"/>
    <property type="project" value="UniProtKB-KW"/>
</dbReference>
<evidence type="ECO:0000256" key="9">
    <source>
        <dbReference type="ARBA" id="ARBA00023242"/>
    </source>
</evidence>
<keyword evidence="15" id="KW-1185">Reference proteome</keyword>
<dbReference type="PROSITE" id="PS51722">
    <property type="entry name" value="G_TR_2"/>
    <property type="match status" value="1"/>
</dbReference>
<dbReference type="Pfam" id="PF16004">
    <property type="entry name" value="EFTUD2"/>
    <property type="match status" value="1"/>
</dbReference>
<dbReference type="FunFam" id="3.40.50.300:FF:000646">
    <property type="entry name" value="U5 small nuclear ribonucleoprotein component"/>
    <property type="match status" value="1"/>
</dbReference>
<dbReference type="CDD" id="cd04167">
    <property type="entry name" value="Snu114p"/>
    <property type="match status" value="1"/>
</dbReference>
<dbReference type="InterPro" id="IPR044121">
    <property type="entry name" value="Snu114_GTP-bd"/>
</dbReference>
<evidence type="ECO:0000256" key="3">
    <source>
        <dbReference type="ARBA" id="ARBA00017891"/>
    </source>
</evidence>
<evidence type="ECO:0000256" key="11">
    <source>
        <dbReference type="ARBA" id="ARBA00055641"/>
    </source>
</evidence>
<dbReference type="InterPro" id="IPR031950">
    <property type="entry name" value="EFTUD2_N"/>
</dbReference>
<protein>
    <recommendedName>
        <fullName evidence="3">Elongation factor 2</fullName>
    </recommendedName>
</protein>
<feature type="compositionally biased region" description="Basic and acidic residues" evidence="12">
    <location>
        <begin position="51"/>
        <end position="60"/>
    </location>
</feature>
<dbReference type="Gene3D" id="3.30.70.870">
    <property type="entry name" value="Elongation Factor G (Translational Gtpase), domain 3"/>
    <property type="match status" value="1"/>
</dbReference>
<dbReference type="Gene3D" id="3.30.230.10">
    <property type="match status" value="1"/>
</dbReference>
<feature type="compositionally biased region" description="Acidic residues" evidence="12">
    <location>
        <begin position="16"/>
        <end position="39"/>
    </location>
</feature>
<dbReference type="Gene3D" id="2.40.30.10">
    <property type="entry name" value="Translation factors"/>
    <property type="match status" value="1"/>
</dbReference>
<dbReference type="InterPro" id="IPR031157">
    <property type="entry name" value="G_TR_CS"/>
</dbReference>
<dbReference type="FunCoup" id="A0A1X2H9V1">
    <property type="interactions" value="1143"/>
</dbReference>
<comment type="subcellular location">
    <subcellularLocation>
        <location evidence="2">Cytoplasm</location>
    </subcellularLocation>
    <subcellularLocation>
        <location evidence="1">Nucleus</location>
    </subcellularLocation>
</comment>
<sequence length="986" mass="111293">MDDSLYDEFGNYIGPDLEDEEDEQIEEEEEEEEQVDDAMEASPVRAPSEPTSDREEEDHIPSNALMQIDDIPENQIVLHEDKKYYPSAEEVYGPDVETLVQEEDTQPLSEPIIAPVKVRKFLLTEKDLPETTFKKEFMTDLLNFPELVRNVAVVGHLHHGKTSFVDMLVSETHNVPVNVDEPERYTDTHVLERERGISIKSAPMTLVMQDTSDKSHLLNIIDTPGHTNFIDEVVAATRLADGVALVVDVVEGVMVNTEQIIKHCIREKLPITLVVNKFDRLMLELKLPPADAYFKLRHCIEEVNSVIRSIPGSEGIRLSPDLGNVCFASSQTGWCFSLKSFANLYADNYEAEFDPDQFAKRLWGDIFYDPENGSFHRSSQGPDSKRTFIHFIMEPLYKLYSQIIGEESSDLKQTLRSLGIRLKEKEYSLNVKPLLRVVLSQFFGPPTGFVDMLVKHIPSPLENAAHKVQTYYTGPIDSEIADSMLKCDPDGPLVIQITKLFDNEEATGFDAFGRVFSGTVKPGQIVRVLGESYTVDDQEDMTMQKVLSAWINESRYRVEMAGVPAGNWVLLSGVDSSIMKTATIVQQKMREEAYIFQPLRYPTAAALKVAIEPVNPSELPKMLDGLRRINKSYPIITTKVEESGEHILLATGEMYLDCVLHDLRRMYAEIELKVADPVVRFCETVVETSALKCFAETPNKKNKLTYIAEPLERGLAEDIENGNININWPTKDLSKVMQEKYNWDVLAARSIWAFGPDDMGPNILVDDTLPSEVDKKLLYSVKDSIKQGFQWGTREGPLCDEPIRNVKFRILDTVLANEPIYRGGGQIIPTSRRVCYSSFLTAAPRLMEPVYYVEVQAPADCVAAVYAVLQRRRGHVTQDIPKPGSPLYTVKALIPLIDSCGFETDLRTHTQGQAFCQQIFDHWQIVPGDPLDTSIVLRPLEASPAQHLARDFMIKTRRRKGLSEDVSINKYFDDPMLLSLAQGSVL</sequence>
<dbReference type="STRING" id="13706.A0A1X2H9V1"/>
<dbReference type="Pfam" id="PF03144">
    <property type="entry name" value="GTP_EFTU_D2"/>
    <property type="match status" value="1"/>
</dbReference>
<organism evidence="14 15">
    <name type="scientific">Syncephalastrum racemosum</name>
    <name type="common">Filamentous fungus</name>
    <dbReference type="NCBI Taxonomy" id="13706"/>
    <lineage>
        <taxon>Eukaryota</taxon>
        <taxon>Fungi</taxon>
        <taxon>Fungi incertae sedis</taxon>
        <taxon>Mucoromycota</taxon>
        <taxon>Mucoromycotina</taxon>
        <taxon>Mucoromycetes</taxon>
        <taxon>Mucorales</taxon>
        <taxon>Syncephalastraceae</taxon>
        <taxon>Syncephalastrum</taxon>
    </lineage>
</organism>
<gene>
    <name evidence="14" type="ORF">BCR43DRAFT_475289</name>
</gene>
<dbReference type="GO" id="GO:0071007">
    <property type="term" value="C:U2-type catalytic step 2 spliceosome"/>
    <property type="evidence" value="ECO:0007669"/>
    <property type="project" value="TreeGrafter"/>
</dbReference>
<keyword evidence="9" id="KW-0539">Nucleus</keyword>
<keyword evidence="7" id="KW-0342">GTP-binding</keyword>
<dbReference type="InterPro" id="IPR035647">
    <property type="entry name" value="EFG_III/V"/>
</dbReference>
<proteinExistence type="predicted"/>
<evidence type="ECO:0000256" key="8">
    <source>
        <dbReference type="ARBA" id="ARBA00023187"/>
    </source>
</evidence>
<evidence type="ECO:0000256" key="6">
    <source>
        <dbReference type="ARBA" id="ARBA00022917"/>
    </source>
</evidence>
<dbReference type="InParanoid" id="A0A1X2H9V1"/>
<dbReference type="SUPFAM" id="SSF54211">
    <property type="entry name" value="Ribosomal protein S5 domain 2-like"/>
    <property type="match status" value="1"/>
</dbReference>
<dbReference type="SUPFAM" id="SSF54980">
    <property type="entry name" value="EF-G C-terminal domain-like"/>
    <property type="match status" value="2"/>
</dbReference>
<dbReference type="Gene3D" id="3.30.70.240">
    <property type="match status" value="1"/>
</dbReference>
<dbReference type="InterPro" id="IPR014721">
    <property type="entry name" value="Ribsml_uS5_D2-typ_fold_subgr"/>
</dbReference>
<keyword evidence="5" id="KW-0547">Nucleotide-binding</keyword>
<dbReference type="InterPro" id="IPR027417">
    <property type="entry name" value="P-loop_NTPase"/>
</dbReference>
<dbReference type="GO" id="GO:0000974">
    <property type="term" value="C:Prp19 complex"/>
    <property type="evidence" value="ECO:0007669"/>
    <property type="project" value="UniProtKB-ARBA"/>
</dbReference>
<dbReference type="CDD" id="cd04090">
    <property type="entry name" value="EF2_II_snRNP"/>
    <property type="match status" value="1"/>
</dbReference>
<dbReference type="InterPro" id="IPR004161">
    <property type="entry name" value="EFTu-like_2"/>
</dbReference>
<dbReference type="FunFam" id="3.30.70.870:FF:000002">
    <property type="entry name" value="Translation elongation factor 2"/>
    <property type="match status" value="1"/>
</dbReference>
<dbReference type="GO" id="GO:0000398">
    <property type="term" value="P:mRNA splicing, via spliceosome"/>
    <property type="evidence" value="ECO:0007669"/>
    <property type="project" value="TreeGrafter"/>
</dbReference>
<comment type="caution">
    <text evidence="14">The sequence shown here is derived from an EMBL/GenBank/DDBJ whole genome shotgun (WGS) entry which is preliminary data.</text>
</comment>
<dbReference type="NCBIfam" id="TIGR00231">
    <property type="entry name" value="small_GTP"/>
    <property type="match status" value="1"/>
</dbReference>
<dbReference type="PANTHER" id="PTHR42908:SF6">
    <property type="entry name" value="116 KDA U5 SMALL NUCLEAR RIBONUCLEOPROTEIN COMPONENT"/>
    <property type="match status" value="1"/>
</dbReference>
<dbReference type="Proteomes" id="UP000242180">
    <property type="component" value="Unassembled WGS sequence"/>
</dbReference>
<keyword evidence="14" id="KW-0378">Hydrolase</keyword>
<dbReference type="InterPro" id="IPR009000">
    <property type="entry name" value="Transl_B-barrel_sf"/>
</dbReference>
<dbReference type="InterPro" id="IPR035655">
    <property type="entry name" value="U5-116kDa_C"/>
</dbReference>
<dbReference type="GO" id="GO:0046540">
    <property type="term" value="C:U4/U6 x U5 tri-snRNP complex"/>
    <property type="evidence" value="ECO:0007669"/>
    <property type="project" value="TreeGrafter"/>
</dbReference>
<dbReference type="Pfam" id="PF03764">
    <property type="entry name" value="EFG_IV"/>
    <property type="match status" value="1"/>
</dbReference>
<evidence type="ECO:0000256" key="2">
    <source>
        <dbReference type="ARBA" id="ARBA00004496"/>
    </source>
</evidence>
<dbReference type="PANTHER" id="PTHR42908">
    <property type="entry name" value="TRANSLATION ELONGATION FACTOR-RELATED"/>
    <property type="match status" value="1"/>
</dbReference>
<dbReference type="EMBL" id="MCGN01000006">
    <property type="protein sequence ID" value="ORY95420.1"/>
    <property type="molecule type" value="Genomic_DNA"/>
</dbReference>
<dbReference type="InterPro" id="IPR005517">
    <property type="entry name" value="Transl_elong_EFG/EF2_IV"/>
</dbReference>
<dbReference type="InterPro" id="IPR000640">
    <property type="entry name" value="EFG_V-like"/>
</dbReference>
<evidence type="ECO:0000256" key="1">
    <source>
        <dbReference type="ARBA" id="ARBA00004123"/>
    </source>
</evidence>
<dbReference type="SUPFAM" id="SSF52540">
    <property type="entry name" value="P-loop containing nucleoside triphosphate hydrolases"/>
    <property type="match status" value="1"/>
</dbReference>
<dbReference type="SUPFAM" id="SSF50447">
    <property type="entry name" value="Translation proteins"/>
    <property type="match status" value="1"/>
</dbReference>
<dbReference type="FunFam" id="2.40.30.10:FF:000029">
    <property type="entry name" value="116 kDa U5 small nuclear ribonucleoprotein component"/>
    <property type="match status" value="1"/>
</dbReference>
<dbReference type="InterPro" id="IPR020568">
    <property type="entry name" value="Ribosomal_Su5_D2-typ_SF"/>
</dbReference>
<name>A0A1X2H9V1_SYNRA</name>
<comment type="function">
    <text evidence="10">Catalyzes the GTP-dependent ribosomal translocation step during translation elongation. During this step, the ribosome changes from the pre-translocational (PRE) to the post-translocational (POST) state as the newly formed A-site-bound peptidyl-tRNA and P-site-bound deacylated tRNA move to the P and E sites, respectively. Catalyzes the coordinated movement of the two tRNA molecules, the mRNA and conformational changes in the ribosome.</text>
</comment>
<dbReference type="OMA" id="YIFRPIR"/>
<keyword evidence="4" id="KW-0507">mRNA processing</keyword>
<dbReference type="GO" id="GO:0005829">
    <property type="term" value="C:cytosol"/>
    <property type="evidence" value="ECO:0007669"/>
    <property type="project" value="TreeGrafter"/>
</dbReference>
<dbReference type="InterPro" id="IPR005225">
    <property type="entry name" value="Small_GTP-bd"/>
</dbReference>
<dbReference type="CDD" id="cd04098">
    <property type="entry name" value="eEF2_C_snRNP"/>
    <property type="match status" value="1"/>
</dbReference>
<dbReference type="PROSITE" id="PS00301">
    <property type="entry name" value="G_TR_1"/>
    <property type="match status" value="1"/>
</dbReference>
<dbReference type="Pfam" id="PF00679">
    <property type="entry name" value="EFG_C"/>
    <property type="match status" value="1"/>
</dbReference>
<dbReference type="FunFam" id="3.30.70.240:FF:000004">
    <property type="entry name" value="116 kDa U5 small nuclear ribonucleoprotein"/>
    <property type="match status" value="1"/>
</dbReference>
<dbReference type="PRINTS" id="PR00315">
    <property type="entry name" value="ELONGATNFCT"/>
</dbReference>
<evidence type="ECO:0000259" key="13">
    <source>
        <dbReference type="PROSITE" id="PS51722"/>
    </source>
</evidence>
<evidence type="ECO:0000313" key="14">
    <source>
        <dbReference type="EMBL" id="ORY95420.1"/>
    </source>
</evidence>
<feature type="region of interest" description="Disordered" evidence="12">
    <location>
        <begin position="1"/>
        <end position="60"/>
    </location>
</feature>
<dbReference type="GO" id="GO:0030623">
    <property type="term" value="F:U5 snRNA binding"/>
    <property type="evidence" value="ECO:0007669"/>
    <property type="project" value="TreeGrafter"/>
</dbReference>
<evidence type="ECO:0000256" key="7">
    <source>
        <dbReference type="ARBA" id="ARBA00023134"/>
    </source>
</evidence>
<dbReference type="CDD" id="cd01683">
    <property type="entry name" value="EF2_IV_snRNP"/>
    <property type="match status" value="1"/>
</dbReference>
<dbReference type="SMART" id="SM00889">
    <property type="entry name" value="EFG_IV"/>
    <property type="match status" value="1"/>
</dbReference>
<reference evidence="14 15" key="1">
    <citation type="submission" date="2016-07" db="EMBL/GenBank/DDBJ databases">
        <title>Pervasive Adenine N6-methylation of Active Genes in Fungi.</title>
        <authorList>
            <consortium name="DOE Joint Genome Institute"/>
            <person name="Mondo S.J."/>
            <person name="Dannebaum R.O."/>
            <person name="Kuo R.C."/>
            <person name="Labutti K."/>
            <person name="Haridas S."/>
            <person name="Kuo A."/>
            <person name="Salamov A."/>
            <person name="Ahrendt S.R."/>
            <person name="Lipzen A."/>
            <person name="Sullivan W."/>
            <person name="Andreopoulos W.B."/>
            <person name="Clum A."/>
            <person name="Lindquist E."/>
            <person name="Daum C."/>
            <person name="Ramamoorthy G.K."/>
            <person name="Gryganskyi A."/>
            <person name="Culley D."/>
            <person name="Magnuson J.K."/>
            <person name="James T.Y."/>
            <person name="O'Malley M.A."/>
            <person name="Stajich J.E."/>
            <person name="Spatafora J.W."/>
            <person name="Visel A."/>
            <person name="Grigoriev I.V."/>
        </authorList>
    </citation>
    <scope>NUCLEOTIDE SEQUENCE [LARGE SCALE GENOMIC DNA]</scope>
    <source>
        <strain evidence="14 15">NRRL 2496</strain>
    </source>
</reference>
<keyword evidence="8" id="KW-0508">mRNA splicing</keyword>
<evidence type="ECO:0000256" key="10">
    <source>
        <dbReference type="ARBA" id="ARBA00024731"/>
    </source>
</evidence>
<dbReference type="FunFam" id="3.30.230.10:FF:000009">
    <property type="entry name" value="116 kDa U5 small nuclear ribonucleoprotein component"/>
    <property type="match status" value="1"/>
</dbReference>
<dbReference type="GO" id="GO:0003924">
    <property type="term" value="F:GTPase activity"/>
    <property type="evidence" value="ECO:0007669"/>
    <property type="project" value="InterPro"/>
</dbReference>
<dbReference type="OrthoDB" id="364892at2759"/>
<dbReference type="GO" id="GO:0006412">
    <property type="term" value="P:translation"/>
    <property type="evidence" value="ECO:0007669"/>
    <property type="project" value="UniProtKB-KW"/>
</dbReference>
<dbReference type="SMART" id="SM00838">
    <property type="entry name" value="EFG_C"/>
    <property type="match status" value="1"/>
</dbReference>
<evidence type="ECO:0000313" key="15">
    <source>
        <dbReference type="Proteomes" id="UP000242180"/>
    </source>
</evidence>
<keyword evidence="6" id="KW-0648">Protein biosynthesis</keyword>
<evidence type="ECO:0000256" key="12">
    <source>
        <dbReference type="SAM" id="MobiDB-lite"/>
    </source>
</evidence>
<evidence type="ECO:0000256" key="4">
    <source>
        <dbReference type="ARBA" id="ARBA00022664"/>
    </source>
</evidence>
<dbReference type="Pfam" id="PF00009">
    <property type="entry name" value="GTP_EFTU"/>
    <property type="match status" value="1"/>
</dbReference>
<comment type="function">
    <text evidence="11">Component of the U5 snRNP complex required for pre-mRNA splicing. Binds GTP.</text>
</comment>
<accession>A0A1X2H9V1</accession>
<dbReference type="InterPro" id="IPR000795">
    <property type="entry name" value="T_Tr_GTP-bd_dom"/>
</dbReference>
<dbReference type="AlphaFoldDB" id="A0A1X2H9V1"/>
<evidence type="ECO:0000256" key="5">
    <source>
        <dbReference type="ARBA" id="ARBA00022741"/>
    </source>
</evidence>
<dbReference type="Gene3D" id="3.90.1430.10">
    <property type="entry name" value="Yeast translation eEF2 (G' domain)"/>
    <property type="match status" value="1"/>
</dbReference>
<dbReference type="Gene3D" id="3.40.50.300">
    <property type="entry name" value="P-loop containing nucleotide triphosphate hydrolases"/>
    <property type="match status" value="1"/>
</dbReference>
<dbReference type="FunFam" id="3.90.1430.10:FF:000001">
    <property type="entry name" value="116 kDa U5 small nuclear ribonucleoprotein component"/>
    <property type="match status" value="1"/>
</dbReference>
<feature type="domain" description="Tr-type G" evidence="13">
    <location>
        <begin position="146"/>
        <end position="356"/>
    </location>
</feature>